<evidence type="ECO:0000313" key="2">
    <source>
        <dbReference type="EMBL" id="CAF4418808.1"/>
    </source>
</evidence>
<dbReference type="EMBL" id="CAJOBC010093654">
    <property type="protein sequence ID" value="CAF4418808.1"/>
    <property type="molecule type" value="Genomic_DNA"/>
</dbReference>
<feature type="non-terminal residue" evidence="1">
    <location>
        <position position="50"/>
    </location>
</feature>
<name>A0A815XHI1_9BILA</name>
<dbReference type="Proteomes" id="UP000681722">
    <property type="component" value="Unassembled WGS sequence"/>
</dbReference>
<organism evidence="1 3">
    <name type="scientific">Didymodactylos carnosus</name>
    <dbReference type="NCBI Taxonomy" id="1234261"/>
    <lineage>
        <taxon>Eukaryota</taxon>
        <taxon>Metazoa</taxon>
        <taxon>Spiralia</taxon>
        <taxon>Gnathifera</taxon>
        <taxon>Rotifera</taxon>
        <taxon>Eurotatoria</taxon>
        <taxon>Bdelloidea</taxon>
        <taxon>Philodinida</taxon>
        <taxon>Philodinidae</taxon>
        <taxon>Didymodactylos</taxon>
    </lineage>
</organism>
<dbReference type="OrthoDB" id="6123510at2759"/>
<proteinExistence type="predicted"/>
<dbReference type="Proteomes" id="UP000663829">
    <property type="component" value="Unassembled WGS sequence"/>
</dbReference>
<sequence>MRRLIANLFALSLVPIDQIGPLFADTHDLVPADMTAIQKMFDYVCETYIE</sequence>
<evidence type="ECO:0000313" key="1">
    <source>
        <dbReference type="EMBL" id="CAF1557471.1"/>
    </source>
</evidence>
<comment type="caution">
    <text evidence="1">The sequence shown here is derived from an EMBL/GenBank/DDBJ whole genome shotgun (WGS) entry which is preliminary data.</text>
</comment>
<protein>
    <submittedName>
        <fullName evidence="1">Uncharacterized protein</fullName>
    </submittedName>
</protein>
<accession>A0A815XHI1</accession>
<keyword evidence="3" id="KW-1185">Reference proteome</keyword>
<reference evidence="1" key="1">
    <citation type="submission" date="2021-02" db="EMBL/GenBank/DDBJ databases">
        <authorList>
            <person name="Nowell W R."/>
        </authorList>
    </citation>
    <scope>NUCLEOTIDE SEQUENCE</scope>
</reference>
<dbReference type="AlphaFoldDB" id="A0A815XHI1"/>
<gene>
    <name evidence="1" type="ORF">GPM918_LOCUS39565</name>
    <name evidence="2" type="ORF">SRO942_LOCUS40451</name>
</gene>
<evidence type="ECO:0000313" key="3">
    <source>
        <dbReference type="Proteomes" id="UP000663829"/>
    </source>
</evidence>
<dbReference type="EMBL" id="CAJNOQ010027926">
    <property type="protein sequence ID" value="CAF1557471.1"/>
    <property type="molecule type" value="Genomic_DNA"/>
</dbReference>